<gene>
    <name evidence="2" type="ORF">ACFQY0_16160</name>
</gene>
<evidence type="ECO:0000313" key="3">
    <source>
        <dbReference type="Proteomes" id="UP001596472"/>
    </source>
</evidence>
<organism evidence="2 3">
    <name type="scientific">Haloferula chungangensis</name>
    <dbReference type="NCBI Taxonomy" id="1048331"/>
    <lineage>
        <taxon>Bacteria</taxon>
        <taxon>Pseudomonadati</taxon>
        <taxon>Verrucomicrobiota</taxon>
        <taxon>Verrucomicrobiia</taxon>
        <taxon>Verrucomicrobiales</taxon>
        <taxon>Verrucomicrobiaceae</taxon>
        <taxon>Haloferula</taxon>
    </lineage>
</organism>
<accession>A0ABW2LC18</accession>
<feature type="signal peptide" evidence="1">
    <location>
        <begin position="1"/>
        <end position="22"/>
    </location>
</feature>
<keyword evidence="1" id="KW-0732">Signal</keyword>
<feature type="chain" id="PRO_5045418323" evidence="1">
    <location>
        <begin position="23"/>
        <end position="255"/>
    </location>
</feature>
<sequence>MNLRRKLFSSLAASLCVSAAHSATIYSQDFTASNPIDGSGTPEEILNNTLYVSSGQTITGGSSEAQATNGDYTIALGRNSAVDDGYIFNADPSYVPAGQNGGASGTFAPGTGFAGIDQNYVITTGSITIDDQGTSRTGTVSINANAFNVGGEFLSLNLIQIEEDDATGKVTLIIDYDAFGDFDGNENPTITTNFGVSGDLTAYNFFDAAEAANSIGANNGFAEVLSFTLVEGVPEPSSVAFLGLTGLVLLGRRRR</sequence>
<comment type="caution">
    <text evidence="2">The sequence shown here is derived from an EMBL/GenBank/DDBJ whole genome shotgun (WGS) entry which is preliminary data.</text>
</comment>
<evidence type="ECO:0000313" key="2">
    <source>
        <dbReference type="EMBL" id="MFC7338730.1"/>
    </source>
</evidence>
<name>A0ABW2LC18_9BACT</name>
<dbReference type="InterPro" id="IPR013424">
    <property type="entry name" value="Ice-binding_C"/>
</dbReference>
<protein>
    <submittedName>
        <fullName evidence="2">PEP-CTERM sorting domain-containing protein</fullName>
    </submittedName>
</protein>
<dbReference type="Proteomes" id="UP001596472">
    <property type="component" value="Unassembled WGS sequence"/>
</dbReference>
<reference evidence="3" key="1">
    <citation type="journal article" date="2019" name="Int. J. Syst. Evol. Microbiol.">
        <title>The Global Catalogue of Microorganisms (GCM) 10K type strain sequencing project: providing services to taxonomists for standard genome sequencing and annotation.</title>
        <authorList>
            <consortium name="The Broad Institute Genomics Platform"/>
            <consortium name="The Broad Institute Genome Sequencing Center for Infectious Disease"/>
            <person name="Wu L."/>
            <person name="Ma J."/>
        </authorList>
    </citation>
    <scope>NUCLEOTIDE SEQUENCE [LARGE SCALE GENOMIC DNA]</scope>
    <source>
        <strain evidence="3">CGMCC 4.1467</strain>
    </source>
</reference>
<keyword evidence="3" id="KW-1185">Reference proteome</keyword>
<dbReference type="RefSeq" id="WP_379714455.1">
    <property type="nucleotide sequence ID" value="NZ_JBHTBS010000009.1"/>
</dbReference>
<proteinExistence type="predicted"/>
<dbReference type="EMBL" id="JBHTBS010000009">
    <property type="protein sequence ID" value="MFC7338730.1"/>
    <property type="molecule type" value="Genomic_DNA"/>
</dbReference>
<evidence type="ECO:0000256" key="1">
    <source>
        <dbReference type="SAM" id="SignalP"/>
    </source>
</evidence>
<dbReference type="NCBIfam" id="TIGR02595">
    <property type="entry name" value="PEP_CTERM"/>
    <property type="match status" value="1"/>
</dbReference>